<gene>
    <name evidence="4" type="ORF">CSKR_113625</name>
</gene>
<dbReference type="InterPro" id="IPR036915">
    <property type="entry name" value="Cyclin-like_sf"/>
</dbReference>
<dbReference type="SMART" id="SM00385">
    <property type="entry name" value="CYCLIN"/>
    <property type="match status" value="1"/>
</dbReference>
<reference evidence="4 5" key="2">
    <citation type="journal article" date="2021" name="Genomics">
        <title>High-quality reference genome for Clonorchis sinensis.</title>
        <authorList>
            <person name="Young N.D."/>
            <person name="Stroehlein A.J."/>
            <person name="Kinkar L."/>
            <person name="Wang T."/>
            <person name="Sohn W.M."/>
            <person name="Chang B.C.H."/>
            <person name="Kaur P."/>
            <person name="Weisz D."/>
            <person name="Dudchenko O."/>
            <person name="Aiden E.L."/>
            <person name="Korhonen P.K."/>
            <person name="Gasser R.B."/>
        </authorList>
    </citation>
    <scope>NUCLEOTIDE SEQUENCE [LARGE SCALE GENOMIC DNA]</scope>
    <source>
        <strain evidence="4">Cs-k2</strain>
    </source>
</reference>
<accession>A0A3R7CCN9</accession>
<feature type="region of interest" description="Disordered" evidence="2">
    <location>
        <begin position="349"/>
        <end position="372"/>
    </location>
</feature>
<proteinExistence type="inferred from homology"/>
<sequence>MACAGEDAIAHDSDSPSTVPQPQFDPYFTANEKIIQDLLIDERRYHSTPAYCVKQPLAVAKWMRRALLTWVREICAYRRTDAGVLSQTAQLIDRYLHVVPIEKSQYQLVGAACFFISSKLKESTQVPLSEMVKFTDYSVQNVDILAYEMMVCLSLAWDLTCITPVDFIAPVVDFLEFVPELKQIIRQAALNIYTKVFHVEDLGLYMPSYMAAACILYALNLTVHPDLGDVTLRSVTRIQQLLRLEARKIREVYQHLQSCFKPGTIELSEAVIKADSGVVTPSPEPPVPPSPHQYVGLTSNSVVPMPMATSTVLPTRPVCGDASSHSNSLSSFGSSSGSFENASAHLPSASISTCSPSETEFLNETENEQPPISELCVPRPSVPHVQYYHYPQAAQHPNAYAAGQILNNECILATANGWENAAVSLTGPLSKMNDYVTVKAAVFPGDPRFVILTAAGLPVATQRRWTPTDIRDVQLE</sequence>
<feature type="compositionally biased region" description="Polar residues" evidence="2">
    <location>
        <begin position="349"/>
        <end position="360"/>
    </location>
</feature>
<dbReference type="SUPFAM" id="SSF47954">
    <property type="entry name" value="Cyclin-like"/>
    <property type="match status" value="1"/>
</dbReference>
<comment type="caution">
    <text evidence="4">The sequence shown here is derived from an EMBL/GenBank/DDBJ whole genome shotgun (WGS) entry which is preliminary data.</text>
</comment>
<protein>
    <submittedName>
        <fullName evidence="4">G1/S-specific cyclin-D2</fullName>
    </submittedName>
</protein>
<evidence type="ECO:0000256" key="2">
    <source>
        <dbReference type="SAM" id="MobiDB-lite"/>
    </source>
</evidence>
<keyword evidence="5" id="KW-1185">Reference proteome</keyword>
<comment type="similarity">
    <text evidence="1">Belongs to the cyclin family.</text>
</comment>
<keyword evidence="1" id="KW-0195">Cyclin</keyword>
<dbReference type="EMBL" id="NIRI02000056">
    <property type="protein sequence ID" value="KAG5442892.1"/>
    <property type="molecule type" value="Genomic_DNA"/>
</dbReference>
<dbReference type="FunCoup" id="A0A3R7CCN9">
    <property type="interactions" value="309"/>
</dbReference>
<dbReference type="InterPro" id="IPR013763">
    <property type="entry name" value="Cyclin-like_dom"/>
</dbReference>
<dbReference type="InParanoid" id="A0A3R7CCN9"/>
<evidence type="ECO:0000313" key="5">
    <source>
        <dbReference type="Proteomes" id="UP000286415"/>
    </source>
</evidence>
<dbReference type="Gene3D" id="1.10.472.10">
    <property type="entry name" value="Cyclin-like"/>
    <property type="match status" value="2"/>
</dbReference>
<dbReference type="PANTHER" id="PTHR10177">
    <property type="entry name" value="CYCLINS"/>
    <property type="match status" value="1"/>
</dbReference>
<evidence type="ECO:0000259" key="3">
    <source>
        <dbReference type="SMART" id="SM00385"/>
    </source>
</evidence>
<dbReference type="Pfam" id="PF00134">
    <property type="entry name" value="Cyclin_N"/>
    <property type="match status" value="1"/>
</dbReference>
<evidence type="ECO:0000313" key="4">
    <source>
        <dbReference type="EMBL" id="KAG5442892.1"/>
    </source>
</evidence>
<dbReference type="CDD" id="cd00043">
    <property type="entry name" value="CYCLIN_SF"/>
    <property type="match status" value="1"/>
</dbReference>
<feature type="region of interest" description="Disordered" evidence="2">
    <location>
        <begin position="1"/>
        <end position="22"/>
    </location>
</feature>
<dbReference type="AlphaFoldDB" id="A0A3R7CCN9"/>
<dbReference type="InterPro" id="IPR006671">
    <property type="entry name" value="Cyclin_N"/>
</dbReference>
<name>A0A3R7CCN9_CLOSI</name>
<reference evidence="4 5" key="1">
    <citation type="journal article" date="2018" name="Biotechnol. Adv.">
        <title>Improved genomic resources and new bioinformatic workflow for the carcinogenic parasite Clonorchis sinensis: Biotechnological implications.</title>
        <authorList>
            <person name="Wang D."/>
            <person name="Korhonen P.K."/>
            <person name="Gasser R.B."/>
            <person name="Young N.D."/>
        </authorList>
    </citation>
    <scope>NUCLEOTIDE SEQUENCE [LARGE SCALE GENOMIC DNA]</scope>
    <source>
        <strain evidence="4">Cs-k2</strain>
    </source>
</reference>
<evidence type="ECO:0000256" key="1">
    <source>
        <dbReference type="RuleBase" id="RU000383"/>
    </source>
</evidence>
<dbReference type="FunFam" id="1.10.472.10:FF:000096">
    <property type="entry name" value="G1/S-specific cyclin-D3 isoform X2"/>
    <property type="match status" value="1"/>
</dbReference>
<dbReference type="InterPro" id="IPR039361">
    <property type="entry name" value="Cyclin"/>
</dbReference>
<feature type="domain" description="Cyclin-like" evidence="3">
    <location>
        <begin position="69"/>
        <end position="153"/>
    </location>
</feature>
<dbReference type="STRING" id="79923.A0A3R7CCN9"/>
<organism evidence="4 5">
    <name type="scientific">Clonorchis sinensis</name>
    <name type="common">Chinese liver fluke</name>
    <dbReference type="NCBI Taxonomy" id="79923"/>
    <lineage>
        <taxon>Eukaryota</taxon>
        <taxon>Metazoa</taxon>
        <taxon>Spiralia</taxon>
        <taxon>Lophotrochozoa</taxon>
        <taxon>Platyhelminthes</taxon>
        <taxon>Trematoda</taxon>
        <taxon>Digenea</taxon>
        <taxon>Opisthorchiida</taxon>
        <taxon>Opisthorchiata</taxon>
        <taxon>Opisthorchiidae</taxon>
        <taxon>Clonorchis</taxon>
    </lineage>
</organism>
<dbReference type="Proteomes" id="UP000286415">
    <property type="component" value="Unassembled WGS sequence"/>
</dbReference>
<dbReference type="OrthoDB" id="306099at2759"/>